<gene>
    <name evidence="1" type="ORF">GCM10023198_11490</name>
</gene>
<dbReference type="Proteomes" id="UP001500843">
    <property type="component" value="Unassembled WGS sequence"/>
</dbReference>
<dbReference type="RefSeq" id="WP_253870316.1">
    <property type="nucleotide sequence ID" value="NZ_BAABHM010000006.1"/>
</dbReference>
<dbReference type="PANTHER" id="PTHR36978">
    <property type="entry name" value="P-LOOP CONTAINING NUCLEOTIDE TRIPHOSPHATE HYDROLASE"/>
    <property type="match status" value="1"/>
</dbReference>
<reference evidence="2" key="1">
    <citation type="journal article" date="2019" name="Int. J. Syst. Evol. Microbiol.">
        <title>The Global Catalogue of Microorganisms (GCM) 10K type strain sequencing project: providing services to taxonomists for standard genome sequencing and annotation.</title>
        <authorList>
            <consortium name="The Broad Institute Genomics Platform"/>
            <consortium name="The Broad Institute Genome Sequencing Center for Infectious Disease"/>
            <person name="Wu L."/>
            <person name="Ma J."/>
        </authorList>
    </citation>
    <scope>NUCLEOTIDE SEQUENCE [LARGE SCALE GENOMIC DNA]</scope>
    <source>
        <strain evidence="2">JCM 17975</strain>
    </source>
</reference>
<protein>
    <submittedName>
        <fullName evidence="1">Sulfotransferase family protein</fullName>
    </submittedName>
</protein>
<accession>A0ABP8WQ74</accession>
<dbReference type="InterPro" id="IPR040632">
    <property type="entry name" value="Sulfotransfer_4"/>
</dbReference>
<dbReference type="Pfam" id="PF17784">
    <property type="entry name" value="Sulfotransfer_4"/>
    <property type="match status" value="1"/>
</dbReference>
<sequence length="234" mass="26382">MKIIGAGLPRTGTSSLKSALERLGFGPTYHMFELMQNPEHAERWRPVLSGEPADWDHVFAGYDSAVDFPASVYWRELAESYPEAKVILTVRDPRRWHASISSMAQPDDATGETRLPVLERMPERMRKVFEVMPLMDEAAQRMLGDGFSIGSPMEEETAVEIFERHIATVRSALPAERLLVFQASDGWGPLCEFLGVEAPLDEPYPHLNDAETLKRMFSTLLESDELVTPFEARS</sequence>
<keyword evidence="2" id="KW-1185">Reference proteome</keyword>
<proteinExistence type="predicted"/>
<dbReference type="InterPro" id="IPR027417">
    <property type="entry name" value="P-loop_NTPase"/>
</dbReference>
<dbReference type="PANTHER" id="PTHR36978:SF4">
    <property type="entry name" value="P-LOOP CONTAINING NUCLEOSIDE TRIPHOSPHATE HYDROLASE PROTEIN"/>
    <property type="match status" value="1"/>
</dbReference>
<dbReference type="SUPFAM" id="SSF52540">
    <property type="entry name" value="P-loop containing nucleoside triphosphate hydrolases"/>
    <property type="match status" value="1"/>
</dbReference>
<evidence type="ECO:0000313" key="1">
    <source>
        <dbReference type="EMBL" id="GAA4693628.1"/>
    </source>
</evidence>
<dbReference type="Gene3D" id="3.40.50.300">
    <property type="entry name" value="P-loop containing nucleotide triphosphate hydrolases"/>
    <property type="match status" value="1"/>
</dbReference>
<comment type="caution">
    <text evidence="1">The sequence shown here is derived from an EMBL/GenBank/DDBJ whole genome shotgun (WGS) entry which is preliminary data.</text>
</comment>
<name>A0ABP8WQ74_9MICO</name>
<organism evidence="1 2">
    <name type="scientific">Promicromonospora umidemergens</name>
    <dbReference type="NCBI Taxonomy" id="629679"/>
    <lineage>
        <taxon>Bacteria</taxon>
        <taxon>Bacillati</taxon>
        <taxon>Actinomycetota</taxon>
        <taxon>Actinomycetes</taxon>
        <taxon>Micrococcales</taxon>
        <taxon>Promicromonosporaceae</taxon>
        <taxon>Promicromonospora</taxon>
    </lineage>
</organism>
<dbReference type="EMBL" id="BAABHM010000006">
    <property type="protein sequence ID" value="GAA4693628.1"/>
    <property type="molecule type" value="Genomic_DNA"/>
</dbReference>
<evidence type="ECO:0000313" key="2">
    <source>
        <dbReference type="Proteomes" id="UP001500843"/>
    </source>
</evidence>